<dbReference type="GO" id="GO:0008757">
    <property type="term" value="F:S-adenosylmethionine-dependent methyltransferase activity"/>
    <property type="evidence" value="ECO:0007669"/>
    <property type="project" value="InterPro"/>
</dbReference>
<evidence type="ECO:0000313" key="2">
    <source>
        <dbReference type="EMBL" id="CAD9700055.1"/>
    </source>
</evidence>
<protein>
    <recommendedName>
        <fullName evidence="1">Methyltransferase type 11 domain-containing protein</fullName>
    </recommendedName>
</protein>
<dbReference type="AlphaFoldDB" id="A0A7S2SJD3"/>
<accession>A0A7S2SJD3</accession>
<dbReference type="InterPro" id="IPR029063">
    <property type="entry name" value="SAM-dependent_MTases_sf"/>
</dbReference>
<dbReference type="SUPFAM" id="SSF53335">
    <property type="entry name" value="S-adenosyl-L-methionine-dependent methyltransferases"/>
    <property type="match status" value="1"/>
</dbReference>
<dbReference type="CDD" id="cd02440">
    <property type="entry name" value="AdoMet_MTases"/>
    <property type="match status" value="1"/>
</dbReference>
<reference evidence="2" key="1">
    <citation type="submission" date="2021-01" db="EMBL/GenBank/DDBJ databases">
        <authorList>
            <person name="Corre E."/>
            <person name="Pelletier E."/>
            <person name="Niang G."/>
            <person name="Scheremetjew M."/>
            <person name="Finn R."/>
            <person name="Kale V."/>
            <person name="Holt S."/>
            <person name="Cochrane G."/>
            <person name="Meng A."/>
            <person name="Brown T."/>
            <person name="Cohen L."/>
        </authorList>
    </citation>
    <scope>NUCLEOTIDE SEQUENCE</scope>
    <source>
        <strain evidence="2">NY070348D</strain>
    </source>
</reference>
<organism evidence="2">
    <name type="scientific">Mucochytrium quahogii</name>
    <dbReference type="NCBI Taxonomy" id="96639"/>
    <lineage>
        <taxon>Eukaryota</taxon>
        <taxon>Sar</taxon>
        <taxon>Stramenopiles</taxon>
        <taxon>Bigyra</taxon>
        <taxon>Labyrinthulomycetes</taxon>
        <taxon>Thraustochytrida</taxon>
        <taxon>Thraustochytriidae</taxon>
        <taxon>Mucochytrium</taxon>
    </lineage>
</organism>
<name>A0A7S2SJD3_9STRA</name>
<feature type="domain" description="Methyltransferase type 11" evidence="1">
    <location>
        <begin position="80"/>
        <end position="181"/>
    </location>
</feature>
<gene>
    <name evidence="2" type="ORF">QSP1433_LOCUS14123</name>
</gene>
<proteinExistence type="predicted"/>
<evidence type="ECO:0000259" key="1">
    <source>
        <dbReference type="Pfam" id="PF08241"/>
    </source>
</evidence>
<sequence>MLYAYVVRPCLWTFGLGAVWHLLNRWLGRYIGRQMLLPTSLIGGSVCEGYMQDINMPGAEQAVEIVFGEEKKRPKRCRVLDVGCGGGVSFRPVFDRLGSSVELHGLDLSQHMVQLCNDGFKTEVKEGRLVLHHGSCIKLPFADGYFDTILLLNMLHIFQNDNDVVLKECARCLRPGGELVIVIQVGAEYTRILPIQTALQQRLIKPVTENQVVELLEQQGCFVHHQVHSSGRNRIIVVRTPK</sequence>
<dbReference type="PANTHER" id="PTHR43591">
    <property type="entry name" value="METHYLTRANSFERASE"/>
    <property type="match status" value="1"/>
</dbReference>
<dbReference type="PANTHER" id="PTHR43591:SF110">
    <property type="entry name" value="RHODANESE DOMAIN-CONTAINING PROTEIN"/>
    <property type="match status" value="1"/>
</dbReference>
<dbReference type="Gene3D" id="3.40.50.150">
    <property type="entry name" value="Vaccinia Virus protein VP39"/>
    <property type="match status" value="1"/>
</dbReference>
<dbReference type="EMBL" id="HBHK01022216">
    <property type="protein sequence ID" value="CAD9700055.1"/>
    <property type="molecule type" value="Transcribed_RNA"/>
</dbReference>
<dbReference type="Pfam" id="PF08241">
    <property type="entry name" value="Methyltransf_11"/>
    <property type="match status" value="1"/>
</dbReference>
<dbReference type="InterPro" id="IPR013216">
    <property type="entry name" value="Methyltransf_11"/>
</dbReference>